<protein>
    <submittedName>
        <fullName evidence="2">Uncharacterized protein</fullName>
    </submittedName>
</protein>
<evidence type="ECO:0000256" key="1">
    <source>
        <dbReference type="SAM" id="MobiDB-lite"/>
    </source>
</evidence>
<dbReference type="RefSeq" id="XP_046074779.1">
    <property type="nucleotide sequence ID" value="XM_046213899.1"/>
</dbReference>
<organism evidence="2 3">
    <name type="scientific">Talaromyces proteolyticus</name>
    <dbReference type="NCBI Taxonomy" id="1131652"/>
    <lineage>
        <taxon>Eukaryota</taxon>
        <taxon>Fungi</taxon>
        <taxon>Dikarya</taxon>
        <taxon>Ascomycota</taxon>
        <taxon>Pezizomycotina</taxon>
        <taxon>Eurotiomycetes</taxon>
        <taxon>Eurotiomycetidae</taxon>
        <taxon>Eurotiales</taxon>
        <taxon>Trichocomaceae</taxon>
        <taxon>Talaromyces</taxon>
        <taxon>Talaromyces sect. Bacilispori</taxon>
    </lineage>
</organism>
<feature type="compositionally biased region" description="Low complexity" evidence="1">
    <location>
        <begin position="305"/>
        <end position="314"/>
    </location>
</feature>
<comment type="caution">
    <text evidence="2">The sequence shown here is derived from an EMBL/GenBank/DDBJ whole genome shotgun (WGS) entry which is preliminary data.</text>
</comment>
<dbReference type="GeneID" id="70244186"/>
<feature type="compositionally biased region" description="Polar residues" evidence="1">
    <location>
        <begin position="205"/>
        <end position="215"/>
    </location>
</feature>
<name>A0AAD4KX29_9EURO</name>
<reference evidence="2" key="1">
    <citation type="submission" date="2021-12" db="EMBL/GenBank/DDBJ databases">
        <title>Convergent genome expansion in fungi linked to evolution of root-endophyte symbiosis.</title>
        <authorList>
            <consortium name="DOE Joint Genome Institute"/>
            <person name="Ke Y.-H."/>
            <person name="Bonito G."/>
            <person name="Liao H.-L."/>
            <person name="Looney B."/>
            <person name="Rojas-Flechas A."/>
            <person name="Nash J."/>
            <person name="Hameed K."/>
            <person name="Schadt C."/>
            <person name="Martin F."/>
            <person name="Crous P.W."/>
            <person name="Miettinen O."/>
            <person name="Magnuson J.K."/>
            <person name="Labbe J."/>
            <person name="Jacobson D."/>
            <person name="Doktycz M.J."/>
            <person name="Veneault-Fourrey C."/>
            <person name="Kuo A."/>
            <person name="Mondo S."/>
            <person name="Calhoun S."/>
            <person name="Riley R."/>
            <person name="Ohm R."/>
            <person name="LaButti K."/>
            <person name="Andreopoulos B."/>
            <person name="Pangilinan J."/>
            <person name="Nolan M."/>
            <person name="Tritt A."/>
            <person name="Clum A."/>
            <person name="Lipzen A."/>
            <person name="Daum C."/>
            <person name="Barry K."/>
            <person name="Grigoriev I.V."/>
            <person name="Vilgalys R."/>
        </authorList>
    </citation>
    <scope>NUCLEOTIDE SEQUENCE</scope>
    <source>
        <strain evidence="2">PMI_201</strain>
    </source>
</reference>
<feature type="compositionally biased region" description="Acidic residues" evidence="1">
    <location>
        <begin position="192"/>
        <end position="201"/>
    </location>
</feature>
<dbReference type="EMBL" id="JAJTJA010000004">
    <property type="protein sequence ID" value="KAH8701073.1"/>
    <property type="molecule type" value="Genomic_DNA"/>
</dbReference>
<feature type="region of interest" description="Disordered" evidence="1">
    <location>
        <begin position="290"/>
        <end position="315"/>
    </location>
</feature>
<feature type="region of interest" description="Disordered" evidence="1">
    <location>
        <begin position="178"/>
        <end position="225"/>
    </location>
</feature>
<dbReference type="AlphaFoldDB" id="A0AAD4KX29"/>
<proteinExistence type="predicted"/>
<sequence>MVEFIPPPEPRDLLPPLLACLPTAFVSTRPPPALLPLLSPILRQRVQIFSSVSDTPSDSWIRLLCWGDVKADHVSRILDGMVFEPHPVSGEIEVPEDLSVTYKRVDEETLHSKITLPEYQISLLYLWCSNDPDGAGPGWRIAELQPRENADDTPTWADTIGDANDRSREQIIDEALKAAESHPGAAVQDLREEQEDDDDDYWAQYDNTPGRTPSIKTPAPRSMVPPPVVSEDLYFSRYADVQPAMDNHDPEEEVDEPGTSTINGDLFANILQQHSRARDIQDFTALAEPEHDPEHAEALSHPRPSSASSGSAVAKLELEAESQSASEVAIKQHIGTSIKSLYRLAKTSGMARQEFQRLIRNEIELLSLSDDE</sequence>
<accession>A0AAD4KX29</accession>
<keyword evidence="3" id="KW-1185">Reference proteome</keyword>
<feature type="compositionally biased region" description="Basic and acidic residues" evidence="1">
    <location>
        <begin position="290"/>
        <end position="300"/>
    </location>
</feature>
<dbReference type="Proteomes" id="UP001201262">
    <property type="component" value="Unassembled WGS sequence"/>
</dbReference>
<gene>
    <name evidence="2" type="ORF">BGW36DRAFT_357702</name>
</gene>
<evidence type="ECO:0000313" key="3">
    <source>
        <dbReference type="Proteomes" id="UP001201262"/>
    </source>
</evidence>
<evidence type="ECO:0000313" key="2">
    <source>
        <dbReference type="EMBL" id="KAH8701073.1"/>
    </source>
</evidence>